<organism evidence="1 2">
    <name type="scientific">Nepenthes gracilis</name>
    <name type="common">Slender pitcher plant</name>
    <dbReference type="NCBI Taxonomy" id="150966"/>
    <lineage>
        <taxon>Eukaryota</taxon>
        <taxon>Viridiplantae</taxon>
        <taxon>Streptophyta</taxon>
        <taxon>Embryophyta</taxon>
        <taxon>Tracheophyta</taxon>
        <taxon>Spermatophyta</taxon>
        <taxon>Magnoliopsida</taxon>
        <taxon>eudicotyledons</taxon>
        <taxon>Gunneridae</taxon>
        <taxon>Pentapetalae</taxon>
        <taxon>Caryophyllales</taxon>
        <taxon>Nepenthaceae</taxon>
        <taxon>Nepenthes</taxon>
    </lineage>
</organism>
<sequence length="166" mass="18980">MHYLHKQKLPIVHRALTTKSEKTHHHIRCWWIPWIGTCVAEPLHGSMDLEAISKSWPQGTVDEVLPMVTCLPRKNLYRPARSTSDLPMTVGRILNQGSSVMSMDFHPLHHTLLLVGTNTGDIGLRKVCSEEKLISQNFTVWDTSECRLELKIVLLRDTTNHINRVS</sequence>
<name>A0AAD3Y6R3_NEPGR</name>
<dbReference type="PANTHER" id="PTHR44083:SF45">
    <property type="entry name" value="TOPLESS-RELATED PROTEIN 1"/>
    <property type="match status" value="1"/>
</dbReference>
<accession>A0AAD3Y6R3</accession>
<dbReference type="InterPro" id="IPR027728">
    <property type="entry name" value="Topless_fam"/>
</dbReference>
<keyword evidence="2" id="KW-1185">Reference proteome</keyword>
<dbReference type="Proteomes" id="UP001279734">
    <property type="component" value="Unassembled WGS sequence"/>
</dbReference>
<evidence type="ECO:0000313" key="1">
    <source>
        <dbReference type="EMBL" id="GMH31378.1"/>
    </source>
</evidence>
<evidence type="ECO:0000313" key="2">
    <source>
        <dbReference type="Proteomes" id="UP001279734"/>
    </source>
</evidence>
<dbReference type="PANTHER" id="PTHR44083">
    <property type="entry name" value="TOPLESS-RELATED PROTEIN 1-RELATED"/>
    <property type="match status" value="1"/>
</dbReference>
<dbReference type="AlphaFoldDB" id="A0AAD3Y6R3"/>
<comment type="caution">
    <text evidence="1">The sequence shown here is derived from an EMBL/GenBank/DDBJ whole genome shotgun (WGS) entry which is preliminary data.</text>
</comment>
<reference evidence="1" key="1">
    <citation type="submission" date="2023-05" db="EMBL/GenBank/DDBJ databases">
        <title>Nepenthes gracilis genome sequencing.</title>
        <authorList>
            <person name="Fukushima K."/>
        </authorList>
    </citation>
    <scope>NUCLEOTIDE SEQUENCE</scope>
    <source>
        <strain evidence="1">SING2019-196</strain>
    </source>
</reference>
<protein>
    <submittedName>
        <fullName evidence="1">Uncharacterized protein</fullName>
    </submittedName>
</protein>
<dbReference type="GO" id="GO:0006355">
    <property type="term" value="P:regulation of DNA-templated transcription"/>
    <property type="evidence" value="ECO:0007669"/>
    <property type="project" value="InterPro"/>
</dbReference>
<gene>
    <name evidence="1" type="ORF">Nepgr_033221</name>
</gene>
<proteinExistence type="predicted"/>
<dbReference type="EMBL" id="BSYO01000040">
    <property type="protein sequence ID" value="GMH31378.1"/>
    <property type="molecule type" value="Genomic_DNA"/>
</dbReference>